<comment type="subcellular location">
    <subcellularLocation>
        <location evidence="1">Mitochondrion inner membrane</location>
    </subcellularLocation>
    <subcellularLocation>
        <location evidence="2">Mitochondrion intermembrane space</location>
    </subcellularLocation>
</comment>
<dbReference type="PROSITE" id="PS50222">
    <property type="entry name" value="EF_HAND_2"/>
    <property type="match status" value="2"/>
</dbReference>
<proteinExistence type="inferred from homology"/>
<dbReference type="AlphaFoldDB" id="A0AAQ3L101"/>
<protein>
    <recommendedName>
        <fullName evidence="14">EF-hand domain-containing protein</fullName>
    </recommendedName>
</protein>
<gene>
    <name evidence="15" type="ORF">Cni_G25941</name>
</gene>
<evidence type="ECO:0000256" key="11">
    <source>
        <dbReference type="ARBA" id="ARBA00023128"/>
    </source>
</evidence>
<evidence type="ECO:0000256" key="3">
    <source>
        <dbReference type="ARBA" id="ARBA00022448"/>
    </source>
</evidence>
<dbReference type="Pfam" id="PF13202">
    <property type="entry name" value="EF-hand_5"/>
    <property type="match status" value="2"/>
</dbReference>
<dbReference type="GO" id="GO:0005509">
    <property type="term" value="F:calcium ion binding"/>
    <property type="evidence" value="ECO:0007669"/>
    <property type="project" value="InterPro"/>
</dbReference>
<evidence type="ECO:0000256" key="4">
    <source>
        <dbReference type="ARBA" id="ARBA00022568"/>
    </source>
</evidence>
<feature type="domain" description="EF-hand" evidence="14">
    <location>
        <begin position="211"/>
        <end position="246"/>
    </location>
</feature>
<keyword evidence="4" id="KW-0109">Calcium transport</keyword>
<reference evidence="15 16" key="1">
    <citation type="submission" date="2023-10" db="EMBL/GenBank/DDBJ databases">
        <title>Chromosome-scale genome assembly provides insights into flower coloration mechanisms of Canna indica.</title>
        <authorList>
            <person name="Li C."/>
        </authorList>
    </citation>
    <scope>NUCLEOTIDE SEQUENCE [LARGE SCALE GENOMIC DNA]</scope>
    <source>
        <tissue evidence="15">Flower</tissue>
    </source>
</reference>
<dbReference type="InterPro" id="IPR011992">
    <property type="entry name" value="EF-hand-dom_pair"/>
</dbReference>
<evidence type="ECO:0000256" key="6">
    <source>
        <dbReference type="ARBA" id="ARBA00022737"/>
    </source>
</evidence>
<dbReference type="PANTHER" id="PTHR12294:SF1">
    <property type="entry name" value="CALCIUM UPTAKE PROTEIN 1, MITOCHONDRIAL"/>
    <property type="match status" value="1"/>
</dbReference>
<dbReference type="GO" id="GO:0005758">
    <property type="term" value="C:mitochondrial intermembrane space"/>
    <property type="evidence" value="ECO:0007669"/>
    <property type="project" value="UniProtKB-SubCell"/>
</dbReference>
<evidence type="ECO:0000256" key="5">
    <source>
        <dbReference type="ARBA" id="ARBA00022723"/>
    </source>
</evidence>
<dbReference type="SMART" id="SM00054">
    <property type="entry name" value="EFh"/>
    <property type="match status" value="3"/>
</dbReference>
<keyword evidence="16" id="KW-1185">Reference proteome</keyword>
<sequence length="470" mass="52534">MLPHLATALRRSAIRSWSVSARFGSFAAAEKESGSADRNLGALRRAVAAAVAVGASGLGIWLLPSSSSFPGSSLSFADSNLVQSESVCLNEATMEKKPKFLISDTYRRRVFFKYEKRIRMLSTPEKIFEYFASTQNPDGELVMRPSDLMRAVVPVFPPSESHIVREGYLKGERAPGELYCAPSAFFMLFDTDNDGLISFPEYIFLVTLLSIPESSFSVAFKMFNLNNDGEIEKEEFLKVMALMRSYNRQGASHRNGLRIGLKVGSSIENGGLIEYFFGKDGKGSLKHDKFVQFLNDLHDEIVRLEFAHYDFKSRGTISAKDFALSMVASADMNHINKLLDRVDKLDSNPSLRDMHITFEEFKAFAELRRRLKPLTIAIFSYGKVNGLLTKQDFVRAACHVCGISLTENVVDVIFHVFDSNCDGNLSSEEFLRALQRRETHVCGPTVSGITGLFSCWLHCTKHCSSSEMFS</sequence>
<dbReference type="GO" id="GO:0036444">
    <property type="term" value="P:calcium import into the mitochondrion"/>
    <property type="evidence" value="ECO:0007669"/>
    <property type="project" value="TreeGrafter"/>
</dbReference>
<evidence type="ECO:0000256" key="10">
    <source>
        <dbReference type="ARBA" id="ARBA00023065"/>
    </source>
</evidence>
<dbReference type="SUPFAM" id="SSF47473">
    <property type="entry name" value="EF-hand"/>
    <property type="match status" value="1"/>
</dbReference>
<keyword evidence="12" id="KW-0472">Membrane</keyword>
<evidence type="ECO:0000256" key="9">
    <source>
        <dbReference type="ARBA" id="ARBA00022946"/>
    </source>
</evidence>
<dbReference type="Gene3D" id="1.10.238.10">
    <property type="entry name" value="EF-hand"/>
    <property type="match status" value="3"/>
</dbReference>
<keyword evidence="6" id="KW-0677">Repeat</keyword>
<organism evidence="15 16">
    <name type="scientific">Canna indica</name>
    <name type="common">Indian-shot</name>
    <dbReference type="NCBI Taxonomy" id="4628"/>
    <lineage>
        <taxon>Eukaryota</taxon>
        <taxon>Viridiplantae</taxon>
        <taxon>Streptophyta</taxon>
        <taxon>Embryophyta</taxon>
        <taxon>Tracheophyta</taxon>
        <taxon>Spermatophyta</taxon>
        <taxon>Magnoliopsida</taxon>
        <taxon>Liliopsida</taxon>
        <taxon>Zingiberales</taxon>
        <taxon>Cannaceae</taxon>
        <taxon>Canna</taxon>
    </lineage>
</organism>
<evidence type="ECO:0000256" key="13">
    <source>
        <dbReference type="ARBA" id="ARBA00038333"/>
    </source>
</evidence>
<accession>A0AAQ3L101</accession>
<keyword evidence="5" id="KW-0479">Metal-binding</keyword>
<dbReference type="Proteomes" id="UP001327560">
    <property type="component" value="Chromosome 8"/>
</dbReference>
<dbReference type="GO" id="GO:0051560">
    <property type="term" value="P:mitochondrial calcium ion homeostasis"/>
    <property type="evidence" value="ECO:0007669"/>
    <property type="project" value="TreeGrafter"/>
</dbReference>
<evidence type="ECO:0000259" key="14">
    <source>
        <dbReference type="PROSITE" id="PS50222"/>
    </source>
</evidence>
<dbReference type="InterPro" id="IPR039800">
    <property type="entry name" value="MICU1/2/3"/>
</dbReference>
<dbReference type="PANTHER" id="PTHR12294">
    <property type="entry name" value="EF HAND DOMAIN FAMILY A1,A2-RELATED"/>
    <property type="match status" value="1"/>
</dbReference>
<evidence type="ECO:0000256" key="12">
    <source>
        <dbReference type="ARBA" id="ARBA00023136"/>
    </source>
</evidence>
<dbReference type="Pfam" id="PF13833">
    <property type="entry name" value="EF-hand_8"/>
    <property type="match status" value="1"/>
</dbReference>
<dbReference type="GO" id="GO:1990246">
    <property type="term" value="C:uniplex complex"/>
    <property type="evidence" value="ECO:0007669"/>
    <property type="project" value="TreeGrafter"/>
</dbReference>
<evidence type="ECO:0000256" key="1">
    <source>
        <dbReference type="ARBA" id="ARBA00004273"/>
    </source>
</evidence>
<dbReference type="PROSITE" id="PS00018">
    <property type="entry name" value="EF_HAND_1"/>
    <property type="match status" value="1"/>
</dbReference>
<comment type="similarity">
    <text evidence="13">Belongs to the MICU1 family. MICU1 subfamily.</text>
</comment>
<evidence type="ECO:0000313" key="16">
    <source>
        <dbReference type="Proteomes" id="UP001327560"/>
    </source>
</evidence>
<name>A0AAQ3L101_9LILI</name>
<evidence type="ECO:0000256" key="7">
    <source>
        <dbReference type="ARBA" id="ARBA00022792"/>
    </source>
</evidence>
<keyword evidence="10" id="KW-0406">Ion transport</keyword>
<dbReference type="InterPro" id="IPR002048">
    <property type="entry name" value="EF_hand_dom"/>
</dbReference>
<keyword evidence="3" id="KW-0813">Transport</keyword>
<dbReference type="CDD" id="cd15900">
    <property type="entry name" value="EFh_MICU"/>
    <property type="match status" value="1"/>
</dbReference>
<feature type="domain" description="EF-hand" evidence="14">
    <location>
        <begin position="405"/>
        <end position="440"/>
    </location>
</feature>
<evidence type="ECO:0000256" key="2">
    <source>
        <dbReference type="ARBA" id="ARBA00004569"/>
    </source>
</evidence>
<keyword evidence="7" id="KW-0999">Mitochondrion inner membrane</keyword>
<evidence type="ECO:0000256" key="8">
    <source>
        <dbReference type="ARBA" id="ARBA00022837"/>
    </source>
</evidence>
<dbReference type="CDD" id="cd00051">
    <property type="entry name" value="EFh"/>
    <property type="match status" value="1"/>
</dbReference>
<keyword evidence="11" id="KW-0496">Mitochondrion</keyword>
<dbReference type="EMBL" id="CP136897">
    <property type="protein sequence ID" value="WOL17152.1"/>
    <property type="molecule type" value="Genomic_DNA"/>
</dbReference>
<evidence type="ECO:0000313" key="15">
    <source>
        <dbReference type="EMBL" id="WOL17152.1"/>
    </source>
</evidence>
<dbReference type="InterPro" id="IPR018247">
    <property type="entry name" value="EF_Hand_1_Ca_BS"/>
</dbReference>
<keyword evidence="9" id="KW-0809">Transit peptide</keyword>
<keyword evidence="8" id="KW-0106">Calcium</keyword>